<dbReference type="SUPFAM" id="SSF116734">
    <property type="entry name" value="DNA methylase specificity domain"/>
    <property type="match status" value="2"/>
</dbReference>
<dbReference type="InterPro" id="IPR044946">
    <property type="entry name" value="Restrct_endonuc_typeI_TRD_sf"/>
</dbReference>
<evidence type="ECO:0000256" key="2">
    <source>
        <dbReference type="ARBA" id="ARBA00022747"/>
    </source>
</evidence>
<evidence type="ECO:0000313" key="6">
    <source>
        <dbReference type="Proteomes" id="UP001081709"/>
    </source>
</evidence>
<dbReference type="CDD" id="cd17268">
    <property type="entry name" value="RMtype1_S_Ara36733I_TRD1-CR1_like"/>
    <property type="match status" value="1"/>
</dbReference>
<dbReference type="GO" id="GO:0004519">
    <property type="term" value="F:endonuclease activity"/>
    <property type="evidence" value="ECO:0007669"/>
    <property type="project" value="UniProtKB-KW"/>
</dbReference>
<keyword evidence="3" id="KW-0238">DNA-binding</keyword>
<evidence type="ECO:0000259" key="4">
    <source>
        <dbReference type="Pfam" id="PF01420"/>
    </source>
</evidence>
<evidence type="ECO:0000313" key="5">
    <source>
        <dbReference type="EMBL" id="MCX7444394.1"/>
    </source>
</evidence>
<protein>
    <submittedName>
        <fullName evidence="5">Restriction endonuclease subunit S</fullName>
        <ecNumber evidence="5">3.1.21.-</ecNumber>
    </submittedName>
</protein>
<evidence type="ECO:0000256" key="1">
    <source>
        <dbReference type="ARBA" id="ARBA00010923"/>
    </source>
</evidence>
<comment type="caution">
    <text evidence="5">The sequence shown here is derived from an EMBL/GenBank/DDBJ whole genome shotgun (WGS) entry which is preliminary data.</text>
</comment>
<proteinExistence type="inferred from homology"/>
<evidence type="ECO:0000256" key="3">
    <source>
        <dbReference type="ARBA" id="ARBA00023125"/>
    </source>
</evidence>
<keyword evidence="5" id="KW-0255">Endonuclease</keyword>
<dbReference type="PANTHER" id="PTHR30408:SF12">
    <property type="entry name" value="TYPE I RESTRICTION ENZYME MJAVIII SPECIFICITY SUBUNIT"/>
    <property type="match status" value="1"/>
</dbReference>
<sequence>MLVSRMNTPMLVGDVCYVADDYYDLFLPDRLWLARPRRESHTDMRWLTYFFSSEIGSRELRSLATGTSGSMKNIPKDRVLKLEVDVPSVQEQHAIADVLSDTDNLIAALERLIAKKEAIKQGMMQQLLTGRARLPGFTGEWRTTRLSELGVFLKGRGVKRDDVRPTGVPCIRYGELYTDFKDYTATVRSFVNTEVADTALPIISGDLLFAGSGETRDEIGKCVAYIGQPAAVAGGDIVVLRGNSFNPIYLATLTNMPSVANQKACAGQGDAVVHISSHALGSLTVKLPPRAEQNAIVEVVQDCDQEIEALRTGLSKARALKAGMMQELLTGRTRLLAKVTS</sequence>
<gene>
    <name evidence="5" type="ORF">OS125_03930</name>
</gene>
<dbReference type="InterPro" id="IPR052021">
    <property type="entry name" value="Type-I_RS_S_subunit"/>
</dbReference>
<feature type="domain" description="Type I restriction modification DNA specificity" evidence="4">
    <location>
        <begin position="16"/>
        <end position="113"/>
    </location>
</feature>
<dbReference type="GO" id="GO:0016787">
    <property type="term" value="F:hydrolase activity"/>
    <property type="evidence" value="ECO:0007669"/>
    <property type="project" value="UniProtKB-KW"/>
</dbReference>
<dbReference type="PANTHER" id="PTHR30408">
    <property type="entry name" value="TYPE-1 RESTRICTION ENZYME ECOKI SPECIFICITY PROTEIN"/>
    <property type="match status" value="1"/>
</dbReference>
<dbReference type="Proteomes" id="UP001081709">
    <property type="component" value="Unassembled WGS sequence"/>
</dbReference>
<dbReference type="Pfam" id="PF01420">
    <property type="entry name" value="Methylase_S"/>
    <property type="match status" value="2"/>
</dbReference>
<organism evidence="5 6">
    <name type="scientific">Corynebacterium pygosceleis</name>
    <dbReference type="NCBI Taxonomy" id="2800406"/>
    <lineage>
        <taxon>Bacteria</taxon>
        <taxon>Bacillati</taxon>
        <taxon>Actinomycetota</taxon>
        <taxon>Actinomycetes</taxon>
        <taxon>Mycobacteriales</taxon>
        <taxon>Corynebacteriaceae</taxon>
        <taxon>Corynebacterium</taxon>
    </lineage>
</organism>
<dbReference type="EC" id="3.1.21.-" evidence="5"/>
<dbReference type="Gene3D" id="3.90.220.20">
    <property type="entry name" value="DNA methylase specificity domains"/>
    <property type="match status" value="2"/>
</dbReference>
<keyword evidence="5" id="KW-0540">Nuclease</keyword>
<feature type="domain" description="Type I restriction modification DNA specificity" evidence="4">
    <location>
        <begin position="140"/>
        <end position="309"/>
    </location>
</feature>
<dbReference type="InterPro" id="IPR000055">
    <property type="entry name" value="Restrct_endonuc_typeI_TRD"/>
</dbReference>
<reference evidence="5" key="1">
    <citation type="submission" date="2022-11" db="EMBL/GenBank/DDBJ databases">
        <title>Corynebacterium sp. isolated from Penguins.</title>
        <authorList>
            <person name="Sedlar K."/>
            <person name="Svec P."/>
        </authorList>
    </citation>
    <scope>NUCLEOTIDE SEQUENCE</scope>
    <source>
        <strain evidence="5">P7003</strain>
    </source>
</reference>
<keyword evidence="5" id="KW-0378">Hydrolase</keyword>
<keyword evidence="2" id="KW-0680">Restriction system</keyword>
<keyword evidence="6" id="KW-1185">Reference proteome</keyword>
<name>A0ABT3WTX2_9CORY</name>
<comment type="similarity">
    <text evidence="1">Belongs to the type-I restriction system S methylase family.</text>
</comment>
<dbReference type="Gene3D" id="1.10.287.1120">
    <property type="entry name" value="Bipartite methylase S protein"/>
    <property type="match status" value="1"/>
</dbReference>
<dbReference type="RefSeq" id="WP_267186287.1">
    <property type="nucleotide sequence ID" value="NZ_JAPMKV010000002.1"/>
</dbReference>
<accession>A0ABT3WTX2</accession>
<dbReference type="EMBL" id="JAPMKV010000002">
    <property type="protein sequence ID" value="MCX7444394.1"/>
    <property type="molecule type" value="Genomic_DNA"/>
</dbReference>